<organism evidence="3 4">
    <name type="scientific">Cyanobium gracile UHCC 0139</name>
    <dbReference type="NCBI Taxonomy" id="3110308"/>
    <lineage>
        <taxon>Bacteria</taxon>
        <taxon>Bacillati</taxon>
        <taxon>Cyanobacteriota</taxon>
        <taxon>Cyanophyceae</taxon>
        <taxon>Synechococcales</taxon>
        <taxon>Prochlorococcaceae</taxon>
        <taxon>Cyanobium</taxon>
    </lineage>
</organism>
<evidence type="ECO:0008006" key="5">
    <source>
        <dbReference type="Google" id="ProtNLM"/>
    </source>
</evidence>
<dbReference type="Pfam" id="PF14559">
    <property type="entry name" value="TPR_19"/>
    <property type="match status" value="1"/>
</dbReference>
<evidence type="ECO:0000313" key="4">
    <source>
        <dbReference type="Proteomes" id="UP001304461"/>
    </source>
</evidence>
<feature type="transmembrane region" description="Helical" evidence="2">
    <location>
        <begin position="12"/>
        <end position="31"/>
    </location>
</feature>
<feature type="region of interest" description="Disordered" evidence="1">
    <location>
        <begin position="235"/>
        <end position="283"/>
    </location>
</feature>
<protein>
    <recommendedName>
        <fullName evidence="5">Tetratricopeptide repeat protein</fullName>
    </recommendedName>
</protein>
<keyword evidence="2" id="KW-1133">Transmembrane helix</keyword>
<feature type="compositionally biased region" description="Low complexity" evidence="1">
    <location>
        <begin position="263"/>
        <end position="283"/>
    </location>
</feature>
<keyword evidence="2" id="KW-0472">Membrane</keyword>
<feature type="compositionally biased region" description="Basic and acidic residues" evidence="1">
    <location>
        <begin position="238"/>
        <end position="251"/>
    </location>
</feature>
<sequence length="283" mass="30839">MPSPNRSLSGLWSLLAVSLVGILALGGGWWLGHRQSATQASADPKRTLLTKEATRLRLRLDADEATAADRQRLLELLVALDRKGEAIGLLEPMADREPERWSLRLMLAELRRDQGDRSGAERELRQILNLRPTQVEALQLLSLLNLEQGRSAAAEARVKAAYGMAIKPDVRPEALGIGLLLAELQLKRNQAATAAATYLQLANLFPQDQRPLLGLAMLRHDRGETKGAQEALAQARLRSPDPDKPDPRLDKLAASWGLEPLRSPSADQATPTAPTSAPGPRTP</sequence>
<keyword evidence="4" id="KW-1185">Reference proteome</keyword>
<evidence type="ECO:0000256" key="1">
    <source>
        <dbReference type="SAM" id="MobiDB-lite"/>
    </source>
</evidence>
<evidence type="ECO:0000313" key="3">
    <source>
        <dbReference type="EMBL" id="MEA5391133.1"/>
    </source>
</evidence>
<comment type="caution">
    <text evidence="3">The sequence shown here is derived from an EMBL/GenBank/DDBJ whole genome shotgun (WGS) entry which is preliminary data.</text>
</comment>
<dbReference type="Gene3D" id="1.25.40.10">
    <property type="entry name" value="Tetratricopeptide repeat domain"/>
    <property type="match status" value="1"/>
</dbReference>
<proteinExistence type="predicted"/>
<gene>
    <name evidence="3" type="ORF">VB738_07635</name>
</gene>
<accession>A0ABU5RTR4</accession>
<dbReference type="EMBL" id="JAYGHX010000003">
    <property type="protein sequence ID" value="MEA5391133.1"/>
    <property type="molecule type" value="Genomic_DNA"/>
</dbReference>
<dbReference type="RefSeq" id="WP_323305168.1">
    <property type="nucleotide sequence ID" value="NZ_JAYGHX010000003.1"/>
</dbReference>
<dbReference type="SUPFAM" id="SSF48452">
    <property type="entry name" value="TPR-like"/>
    <property type="match status" value="1"/>
</dbReference>
<evidence type="ECO:0000256" key="2">
    <source>
        <dbReference type="SAM" id="Phobius"/>
    </source>
</evidence>
<reference evidence="3 4" key="1">
    <citation type="submission" date="2023-12" db="EMBL/GenBank/DDBJ databases">
        <title>Baltic Sea Cyanobacteria.</title>
        <authorList>
            <person name="Delbaje E."/>
            <person name="Fewer D.P."/>
            <person name="Shishido T.K."/>
        </authorList>
    </citation>
    <scope>NUCLEOTIDE SEQUENCE [LARGE SCALE GENOMIC DNA]</scope>
    <source>
        <strain evidence="3 4">UHCC 0139</strain>
    </source>
</reference>
<name>A0ABU5RTR4_9CYAN</name>
<dbReference type="Proteomes" id="UP001304461">
    <property type="component" value="Unassembled WGS sequence"/>
</dbReference>
<keyword evidence="2" id="KW-0812">Transmembrane</keyword>
<dbReference type="InterPro" id="IPR011990">
    <property type="entry name" value="TPR-like_helical_dom_sf"/>
</dbReference>